<feature type="transmembrane region" description="Helical" evidence="2">
    <location>
        <begin position="89"/>
        <end position="108"/>
    </location>
</feature>
<keyword evidence="6" id="KW-1185">Reference proteome</keyword>
<keyword evidence="2" id="KW-1133">Transmembrane helix</keyword>
<accession>A0A1A5X5E4</accession>
<keyword evidence="2" id="KW-0812">Transmembrane</keyword>
<evidence type="ECO:0000313" key="5">
    <source>
        <dbReference type="Proteomes" id="UP000183529"/>
    </source>
</evidence>
<evidence type="ECO:0008006" key="7">
    <source>
        <dbReference type="Google" id="ProtNLM"/>
    </source>
</evidence>
<feature type="region of interest" description="Disordered" evidence="1">
    <location>
        <begin position="157"/>
        <end position="185"/>
    </location>
</feature>
<gene>
    <name evidence="3" type="ORF">C7400_108149</name>
    <name evidence="4" type="ORF">SAMN05216550_111145</name>
</gene>
<dbReference type="RefSeq" id="WP_065063724.1">
    <property type="nucleotide sequence ID" value="NZ_CADFGN010000011.1"/>
</dbReference>
<dbReference type="Proteomes" id="UP000183529">
    <property type="component" value="Unassembled WGS sequence"/>
</dbReference>
<evidence type="ECO:0000313" key="4">
    <source>
        <dbReference type="EMBL" id="SEJ94935.1"/>
    </source>
</evidence>
<name>A0A1A5X5E4_9BURK</name>
<evidence type="ECO:0000256" key="2">
    <source>
        <dbReference type="SAM" id="Phobius"/>
    </source>
</evidence>
<dbReference type="GeneID" id="61301588"/>
<organism evidence="4 5">
    <name type="scientific">Paraburkholderia tropica</name>
    <dbReference type="NCBI Taxonomy" id="92647"/>
    <lineage>
        <taxon>Bacteria</taxon>
        <taxon>Pseudomonadati</taxon>
        <taxon>Pseudomonadota</taxon>
        <taxon>Betaproteobacteria</taxon>
        <taxon>Burkholderiales</taxon>
        <taxon>Burkholderiaceae</taxon>
        <taxon>Paraburkholderia</taxon>
    </lineage>
</organism>
<keyword evidence="2" id="KW-0472">Membrane</keyword>
<dbReference type="OrthoDB" id="6369218at2"/>
<dbReference type="EMBL" id="FNZM01000011">
    <property type="protein sequence ID" value="SEJ94935.1"/>
    <property type="molecule type" value="Genomic_DNA"/>
</dbReference>
<evidence type="ECO:0000256" key="1">
    <source>
        <dbReference type="SAM" id="MobiDB-lite"/>
    </source>
</evidence>
<dbReference type="Proteomes" id="UP000247515">
    <property type="component" value="Unassembled WGS sequence"/>
</dbReference>
<dbReference type="AlphaFoldDB" id="A0A1A5X5E4"/>
<comment type="caution">
    <text evidence="4">The sequence shown here is derived from an EMBL/GenBank/DDBJ whole genome shotgun (WGS) entry which is preliminary data.</text>
</comment>
<reference evidence="4 5" key="1">
    <citation type="submission" date="2016-10" db="EMBL/GenBank/DDBJ databases">
        <authorList>
            <person name="Varghese N."/>
            <person name="Submissions S."/>
        </authorList>
    </citation>
    <scope>NUCLEOTIDE SEQUENCE [LARGE SCALE GENOMIC DNA]</scope>
    <source>
        <strain evidence="4 5">LMG 22274</strain>
    </source>
</reference>
<evidence type="ECO:0000313" key="6">
    <source>
        <dbReference type="Proteomes" id="UP000247515"/>
    </source>
</evidence>
<evidence type="ECO:0000313" key="3">
    <source>
        <dbReference type="EMBL" id="PXX16342.1"/>
    </source>
</evidence>
<reference evidence="3 6" key="2">
    <citation type="submission" date="2018-05" db="EMBL/GenBank/DDBJ databases">
        <title>Genomic Encyclopedia of Type Strains, Phase IV (KMG-V): Genome sequencing to study the core and pangenomes of soil and plant-associated prokaryotes.</title>
        <authorList>
            <person name="Whitman W."/>
        </authorList>
    </citation>
    <scope>NUCLEOTIDE SEQUENCE [LARGE SCALE GENOMIC DNA]</scope>
    <source>
        <strain evidence="3 6">SIr-6563</strain>
    </source>
</reference>
<protein>
    <recommendedName>
        <fullName evidence="7">Glycine zipper domain-containing protein</fullName>
    </recommendedName>
</protein>
<proteinExistence type="predicted"/>
<dbReference type="EMBL" id="QJJV01000008">
    <property type="protein sequence ID" value="PXX16342.1"/>
    <property type="molecule type" value="Genomic_DNA"/>
</dbReference>
<sequence length="185" mass="19326">MSLIVAGRFTTFPAAEAVADKLFARGFVEEDVNLFFVNPRGQHARHTPHPVAVAAAPPHRTRNLTLGAVAGAVAGVALFGALLSASLPAVVIAAGVGAWIGARIGAGWHRASEHEERVHHEMRQSGVLLAVHVSPDNQAVAADVLREAGADDVERASGQWHGGHWADFDPTAAPHPFGEAGAQRA</sequence>